<dbReference type="Gene3D" id="3.30.460.10">
    <property type="entry name" value="Beta Polymerase, domain 2"/>
    <property type="match status" value="1"/>
</dbReference>
<keyword evidence="2" id="KW-1185">Reference proteome</keyword>
<dbReference type="AlphaFoldDB" id="A0A399EHK6"/>
<organism evidence="1 2">
    <name type="scientific">Calidithermus terrae</name>
    <dbReference type="NCBI Taxonomy" id="1408545"/>
    <lineage>
        <taxon>Bacteria</taxon>
        <taxon>Thermotogati</taxon>
        <taxon>Deinococcota</taxon>
        <taxon>Deinococci</taxon>
        <taxon>Thermales</taxon>
        <taxon>Thermaceae</taxon>
        <taxon>Calidithermus</taxon>
    </lineage>
</organism>
<proteinExistence type="predicted"/>
<evidence type="ECO:0008006" key="3">
    <source>
        <dbReference type="Google" id="ProtNLM"/>
    </source>
</evidence>
<evidence type="ECO:0000313" key="2">
    <source>
        <dbReference type="Proteomes" id="UP000265715"/>
    </source>
</evidence>
<accession>A0A399EHK6</accession>
<dbReference type="RefSeq" id="WP_119315578.1">
    <property type="nucleotide sequence ID" value="NZ_QXDL01000112.1"/>
</dbReference>
<name>A0A399EHK6_9DEIN</name>
<dbReference type="EMBL" id="QXDL01000112">
    <property type="protein sequence ID" value="RIH82690.1"/>
    <property type="molecule type" value="Genomic_DNA"/>
</dbReference>
<gene>
    <name evidence="1" type="ORF">Mterra_02562</name>
</gene>
<dbReference type="Proteomes" id="UP000265715">
    <property type="component" value="Unassembled WGS sequence"/>
</dbReference>
<protein>
    <recommendedName>
        <fullName evidence="3">Streptomycin adenylyltransferase</fullName>
    </recommendedName>
</protein>
<sequence>MTSPQRLLERLEAIGRSLEASGHALALIGLGSVGLERDRLDEHSDLDFFALVEPGHKARYLDDLSWLSDVAPVAFLFQNTADGYKLLYADGVFCEFAVFEPQELEQIPFAAGQAVWRRAGVDASVATPARRAAGGARPGVEWQLGEALTNLYVGLKRYRRGEKLSAMRFVQGFALDRVLELAPALEAEQPAHRDPFNNERRLEQRFPRFSARLREFAQGYDRTPESALALLAFLERHFEVNAAIAREIRALAALG</sequence>
<reference evidence="1 2" key="1">
    <citation type="submission" date="2018-08" db="EMBL/GenBank/DDBJ databases">
        <title>Meiothermus terrae DSM 26712 genome sequencing project.</title>
        <authorList>
            <person name="Da Costa M.S."/>
            <person name="Albuquerque L."/>
            <person name="Raposo P."/>
            <person name="Froufe H.J.C."/>
            <person name="Barroso C.S."/>
            <person name="Egas C."/>
        </authorList>
    </citation>
    <scope>NUCLEOTIDE SEQUENCE [LARGE SCALE GENOMIC DNA]</scope>
    <source>
        <strain evidence="1 2">DSM 26712</strain>
    </source>
</reference>
<dbReference type="OrthoDB" id="383876at2"/>
<evidence type="ECO:0000313" key="1">
    <source>
        <dbReference type="EMBL" id="RIH82690.1"/>
    </source>
</evidence>
<comment type="caution">
    <text evidence="1">The sequence shown here is derived from an EMBL/GenBank/DDBJ whole genome shotgun (WGS) entry which is preliminary data.</text>
</comment>
<dbReference type="InterPro" id="IPR043519">
    <property type="entry name" value="NT_sf"/>
</dbReference>